<dbReference type="OrthoDB" id="2919459at2"/>
<gene>
    <name evidence="1" type="ORF">NG54_03225</name>
</gene>
<proteinExistence type="predicted"/>
<dbReference type="EMBL" id="JRUN01000006">
    <property type="protein sequence ID" value="KHD86346.1"/>
    <property type="molecule type" value="Genomic_DNA"/>
</dbReference>
<dbReference type="RefSeq" id="WP_035353129.1">
    <property type="nucleotide sequence ID" value="NZ_JRUN01000006.1"/>
</dbReference>
<dbReference type="Proteomes" id="UP000030588">
    <property type="component" value="Unassembled WGS sequence"/>
</dbReference>
<evidence type="ECO:0000313" key="2">
    <source>
        <dbReference type="Proteomes" id="UP000030588"/>
    </source>
</evidence>
<dbReference type="STRING" id="363870.NG54_03225"/>
<protein>
    <submittedName>
        <fullName evidence="1">Uncharacterized protein</fullName>
    </submittedName>
</protein>
<reference evidence="1 2" key="1">
    <citation type="submission" date="2014-10" db="EMBL/GenBank/DDBJ databases">
        <title>Draft genome of phytase producing Bacillus ginsengihumi strain M2.11.</title>
        <authorList>
            <person name="Toymentseva A."/>
            <person name="Boulygina E.A."/>
            <person name="Kazakov S.V."/>
            <person name="Kayumov I."/>
            <person name="Suleimanova A.D."/>
            <person name="Mardanova A.M."/>
            <person name="Maria S.N."/>
            <person name="Sergey M.Y."/>
            <person name="Sharipova M.R."/>
        </authorList>
    </citation>
    <scope>NUCLEOTIDE SEQUENCE [LARGE SCALE GENOMIC DNA]</scope>
    <source>
        <strain evidence="1 2">M2.11</strain>
    </source>
</reference>
<dbReference type="Gene3D" id="1.10.260.40">
    <property type="entry name" value="lambda repressor-like DNA-binding domains"/>
    <property type="match status" value="1"/>
</dbReference>
<dbReference type="InterPro" id="IPR010982">
    <property type="entry name" value="Lambda_DNA-bd_dom_sf"/>
</dbReference>
<evidence type="ECO:0000313" key="1">
    <source>
        <dbReference type="EMBL" id="KHD86346.1"/>
    </source>
</evidence>
<accession>A0A0A6VFK1</accession>
<name>A0A0A6VFK1_9BACI</name>
<sequence length="174" mass="20473">MKDSAYVGKSIETLQEQEELNQEQMAFDLNVSPSLVSHYKTGRRKMHREVAENALHTYSHNFEFALSLLHEFSDHITSPVMNGKMIEHHRMVLEENTEKEMLEALKAIEEVSLAKPPEFITAQEREEICWMMDELLDVKTVVDNLLSILEKDYEIRVKDRINNRIPTWKSWGWI</sequence>
<dbReference type="SUPFAM" id="SSF47413">
    <property type="entry name" value="lambda repressor-like DNA-binding domains"/>
    <property type="match status" value="1"/>
</dbReference>
<dbReference type="AlphaFoldDB" id="A0A0A6VFK1"/>
<dbReference type="GO" id="GO:0003677">
    <property type="term" value="F:DNA binding"/>
    <property type="evidence" value="ECO:0007669"/>
    <property type="project" value="InterPro"/>
</dbReference>
<organism evidence="1 2">
    <name type="scientific">Heyndrickxia ginsengihumi</name>
    <dbReference type="NCBI Taxonomy" id="363870"/>
    <lineage>
        <taxon>Bacteria</taxon>
        <taxon>Bacillati</taxon>
        <taxon>Bacillota</taxon>
        <taxon>Bacilli</taxon>
        <taxon>Bacillales</taxon>
        <taxon>Bacillaceae</taxon>
        <taxon>Heyndrickxia</taxon>
    </lineage>
</organism>
<comment type="caution">
    <text evidence="1">The sequence shown here is derived from an EMBL/GenBank/DDBJ whole genome shotgun (WGS) entry which is preliminary data.</text>
</comment>